<keyword evidence="1" id="KW-0227">DNA damage</keyword>
<dbReference type="AlphaFoldDB" id="A0AAD8WUB9"/>
<dbReference type="Pfam" id="PF05970">
    <property type="entry name" value="PIF1"/>
    <property type="match status" value="1"/>
</dbReference>
<keyword evidence="1" id="KW-0067">ATP-binding</keyword>
<name>A0AAD8WUB9_LOLMU</name>
<keyword evidence="1" id="KW-0347">Helicase</keyword>
<keyword evidence="1" id="KW-0547">Nucleotide-binding</keyword>
<dbReference type="GO" id="GO:0043139">
    <property type="term" value="F:5'-3' DNA helicase activity"/>
    <property type="evidence" value="ECO:0007669"/>
    <property type="project" value="UniProtKB-EC"/>
</dbReference>
<dbReference type="SUPFAM" id="SSF52540">
    <property type="entry name" value="P-loop containing nucleoside triphosphate hydrolases"/>
    <property type="match status" value="2"/>
</dbReference>
<reference evidence="3" key="1">
    <citation type="submission" date="2023-07" db="EMBL/GenBank/DDBJ databases">
        <title>A chromosome-level genome assembly of Lolium multiflorum.</title>
        <authorList>
            <person name="Chen Y."/>
            <person name="Copetti D."/>
            <person name="Kolliker R."/>
            <person name="Studer B."/>
        </authorList>
    </citation>
    <scope>NUCLEOTIDE SEQUENCE</scope>
    <source>
        <strain evidence="3">02402/16</strain>
        <tissue evidence="3">Leaf</tissue>
    </source>
</reference>
<evidence type="ECO:0000259" key="2">
    <source>
        <dbReference type="Pfam" id="PF05970"/>
    </source>
</evidence>
<dbReference type="EC" id="5.6.2.3" evidence="1"/>
<evidence type="ECO:0000313" key="4">
    <source>
        <dbReference type="Proteomes" id="UP001231189"/>
    </source>
</evidence>
<comment type="catalytic activity">
    <reaction evidence="1">
        <text>ATP + H2O = ADP + phosphate + H(+)</text>
        <dbReference type="Rhea" id="RHEA:13065"/>
        <dbReference type="ChEBI" id="CHEBI:15377"/>
        <dbReference type="ChEBI" id="CHEBI:15378"/>
        <dbReference type="ChEBI" id="CHEBI:30616"/>
        <dbReference type="ChEBI" id="CHEBI:43474"/>
        <dbReference type="ChEBI" id="CHEBI:456216"/>
        <dbReference type="EC" id="5.6.2.3"/>
    </reaction>
</comment>
<dbReference type="Proteomes" id="UP001231189">
    <property type="component" value="Unassembled WGS sequence"/>
</dbReference>
<dbReference type="PANTHER" id="PTHR10492">
    <property type="match status" value="1"/>
</dbReference>
<dbReference type="InterPro" id="IPR010285">
    <property type="entry name" value="DNA_helicase_pif1-like_DEAD"/>
</dbReference>
<keyword evidence="1" id="KW-0234">DNA repair</keyword>
<keyword evidence="4" id="KW-1185">Reference proteome</keyword>
<evidence type="ECO:0000256" key="1">
    <source>
        <dbReference type="RuleBase" id="RU363044"/>
    </source>
</evidence>
<evidence type="ECO:0000313" key="3">
    <source>
        <dbReference type="EMBL" id="KAK1680955.1"/>
    </source>
</evidence>
<feature type="domain" description="DNA helicase Pif1-like DEAD-box helicase" evidence="2">
    <location>
        <begin position="113"/>
        <end position="318"/>
    </location>
</feature>
<keyword evidence="1" id="KW-0233">DNA recombination</keyword>
<dbReference type="InterPro" id="IPR027417">
    <property type="entry name" value="P-loop_NTPase"/>
</dbReference>
<dbReference type="GO" id="GO:0005524">
    <property type="term" value="F:ATP binding"/>
    <property type="evidence" value="ECO:0007669"/>
    <property type="project" value="UniProtKB-KW"/>
</dbReference>
<dbReference type="PANTHER" id="PTHR10492:SF72">
    <property type="entry name" value="ATP-DEPENDENT DNA HELICASE"/>
    <property type="match status" value="1"/>
</dbReference>
<comment type="cofactor">
    <cofactor evidence="1">
        <name>Mg(2+)</name>
        <dbReference type="ChEBI" id="CHEBI:18420"/>
    </cofactor>
</comment>
<dbReference type="GO" id="GO:0000723">
    <property type="term" value="P:telomere maintenance"/>
    <property type="evidence" value="ECO:0007669"/>
    <property type="project" value="InterPro"/>
</dbReference>
<gene>
    <name evidence="3" type="ORF">QYE76_041803</name>
</gene>
<accession>A0AAD8WUB9</accession>
<proteinExistence type="inferred from homology"/>
<organism evidence="3 4">
    <name type="scientific">Lolium multiflorum</name>
    <name type="common">Italian ryegrass</name>
    <name type="synonym">Lolium perenne subsp. multiflorum</name>
    <dbReference type="NCBI Taxonomy" id="4521"/>
    <lineage>
        <taxon>Eukaryota</taxon>
        <taxon>Viridiplantae</taxon>
        <taxon>Streptophyta</taxon>
        <taxon>Embryophyta</taxon>
        <taxon>Tracheophyta</taxon>
        <taxon>Spermatophyta</taxon>
        <taxon>Magnoliopsida</taxon>
        <taxon>Liliopsida</taxon>
        <taxon>Poales</taxon>
        <taxon>Poaceae</taxon>
        <taxon>BOP clade</taxon>
        <taxon>Pooideae</taxon>
        <taxon>Poodae</taxon>
        <taxon>Poeae</taxon>
        <taxon>Poeae Chloroplast Group 2 (Poeae type)</taxon>
        <taxon>Loliodinae</taxon>
        <taxon>Loliinae</taxon>
        <taxon>Lolium</taxon>
    </lineage>
</organism>
<comment type="caution">
    <text evidence="3">The sequence shown here is derived from an EMBL/GenBank/DDBJ whole genome shotgun (WGS) entry which is preliminary data.</text>
</comment>
<dbReference type="GO" id="GO:0006310">
    <property type="term" value="P:DNA recombination"/>
    <property type="evidence" value="ECO:0007669"/>
    <property type="project" value="UniProtKB-KW"/>
</dbReference>
<dbReference type="EMBL" id="JAUUTY010000002">
    <property type="protein sequence ID" value="KAK1680955.1"/>
    <property type="molecule type" value="Genomic_DNA"/>
</dbReference>
<keyword evidence="1" id="KW-0378">Hydrolase</keyword>
<dbReference type="Gene3D" id="3.40.50.300">
    <property type="entry name" value="P-loop containing nucleotide triphosphate hydrolases"/>
    <property type="match status" value="1"/>
</dbReference>
<comment type="similarity">
    <text evidence="1">Belongs to the helicase family.</text>
</comment>
<sequence length="641" mass="71786">MTEAATFKMPYALRRLFATILVFYEATEIRKLWDKHLPSMSEDYRRDQPNEAALEQMVLRDIRDLVLSMGKDIRSYGLPDLVETDGSYEADYREVYDERQVTADQEHLDLIDCLNSEQLVGFNDIMDHVRNQKSQTFFVDGPGGTGKTYLYKALLAKVRHMGLIAIATATSGIAASIMHGGRIAHSRFKIPIKLTDYSMCGFTKQSGTAEVLKQASLIIWDEVAMTKRQAVETLDRSLQDIMGCPLPFGGKVVVFGGDFRQVLPVVTRGTRAQITDATLLRSYIWENIRKILLTRNMRAQADPWFSEYLLRIGNGTEDTIGDDYVRLPDDIVINYTEDGKAINKLIEDVFPSLHANATSREYMSTRAILSTKNEHVDNLNDKMISRFPGEEKIISDEESSVISDIDEDFTYNQTSEHMLAAQNPELTQTSGMEGPETEGDKLSTPVQIQIPMRRHNKPKRAQDYVVAPEVINAILRCIQVLDSLGSGMHRKDLAAMMEPIIPTEPFIQTQVYDLANGGDLIFERDLFALTEFIGRSPPVFYGGQIADQANGQLQWLIMANLPGKPESPMFADSILRDNTGWMDSPMLGSSRSSAGKTRLLKGNAAHFARHSSVGLPSAYHRAEAPCGSPRLHAVRDSVCTR</sequence>
<dbReference type="GO" id="GO:0006281">
    <property type="term" value="P:DNA repair"/>
    <property type="evidence" value="ECO:0007669"/>
    <property type="project" value="UniProtKB-KW"/>
</dbReference>
<dbReference type="GO" id="GO:0016787">
    <property type="term" value="F:hydrolase activity"/>
    <property type="evidence" value="ECO:0007669"/>
    <property type="project" value="UniProtKB-KW"/>
</dbReference>
<protein>
    <recommendedName>
        <fullName evidence="1">ATP-dependent DNA helicase</fullName>
        <ecNumber evidence="1">5.6.2.3</ecNumber>
    </recommendedName>
</protein>